<accession>A0A7J7NR68</accession>
<sequence length="923" mass="103191">SHSITLIEFQQWRFVEAQPSFGPTPWPHLSTFPNPSLCAGFVVLTATTVAPINLTSQMIVSITGATGFVGRRLVQRLHQDKYRVHVLARSKSKAQLVFPSKKVQKEIMESRINTTSKVVALINASQDDLWPTVLVSSTAVGYYGSSETEVCREWKGSVHKIDKNVRLALIRTCVVLGKEGGALGLWDREINGTVFIMFQKTSDFAVNRFSWIHLDDIVNLICEALSNPSYKGVINGTAPNPVRLKEMCEQMGNIMGRPSWLPVPDFALKAVLGEGASIVLEGQRVLPTRAKELGFSFKCSYVKYALKAILSTQRQIGETNSRSHQILQLTIGSSAREFFGKDNSNTLAASVNFFDLAGSEHASQALSAGTRLKEGCHINRSLLTLGTVTRKLSKGRHGNVPYRDSKLTRILQPSLGGNARTAVIYTMSPTRTHVEQSSNTLLFASCSKEVATNAQVNVVMSDKALMEKEIKELTWQRDIAQSRLQDLLQVVGNNQASKLWAEFDQPPKSESSSVADHLCSDVSDARFKPATYSSGYTENVSDGGSPPFLTSSSKFVGPDPGQGYKKMRKDAQEDFDDLCRDVRCIEMETSSTNRKIELNAAFPEESEGSVSFNPSENRVTAHEHIDFRYGSPEQELQDVRKTIISPANPVPYGLFSWPSETKSSSSRSLELTKSRSCRETLLTSTSFPWFQKNESTPPNEFEKDFPGRPQEFRKKIPALNFGENITRFLGEDSQTCEKNVSVDELKEGSVKITTVAEPKEQDVKIATEEDASSTHTLVKGLKEMAQIEYESQFVDDQDRSAKAVKPAKTVKDVALDPMHDLLDSPSSWLLKFKRQQRQIIDLWDTCKVSLIHRMYFFLLFEGDPTDRIYLEVELRRLPFLKDAFSLRHPDKPAVKDGHAVTLQGTIFFSSITSFYYLPKYSHY</sequence>
<dbReference type="PANTHER" id="PTHR47968">
    <property type="entry name" value="CENTROMERE PROTEIN E"/>
    <property type="match status" value="1"/>
</dbReference>
<dbReference type="PRINTS" id="PR00380">
    <property type="entry name" value="KINESINHEAVY"/>
</dbReference>
<dbReference type="SUPFAM" id="SSF51735">
    <property type="entry name" value="NAD(P)-binding Rossmann-fold domains"/>
    <property type="match status" value="1"/>
</dbReference>
<feature type="domain" description="Kinesin motor" evidence="6">
    <location>
        <begin position="321"/>
        <end position="450"/>
    </location>
</feature>
<gene>
    <name evidence="7" type="ORF">GIB67_004743</name>
</gene>
<dbReference type="Pfam" id="PF08338">
    <property type="entry name" value="DUF1731"/>
    <property type="match status" value="1"/>
</dbReference>
<dbReference type="InterPro" id="IPR036291">
    <property type="entry name" value="NAD(P)-bd_dom_sf"/>
</dbReference>
<dbReference type="SMART" id="SM00129">
    <property type="entry name" value="KISc"/>
    <property type="match status" value="1"/>
</dbReference>
<dbReference type="InterPro" id="IPR027417">
    <property type="entry name" value="P-loop_NTPase"/>
</dbReference>
<dbReference type="Proteomes" id="UP000541444">
    <property type="component" value="Unassembled WGS sequence"/>
</dbReference>
<reference evidence="7 8" key="1">
    <citation type="journal article" date="2020" name="IScience">
        <title>Genome Sequencing of the Endangered Kingdonia uniflora (Circaeasteraceae, Ranunculales) Reveals Potential Mechanisms of Evolutionary Specialization.</title>
        <authorList>
            <person name="Sun Y."/>
            <person name="Deng T."/>
            <person name="Zhang A."/>
            <person name="Moore M.J."/>
            <person name="Landis J.B."/>
            <person name="Lin N."/>
            <person name="Zhang H."/>
            <person name="Zhang X."/>
            <person name="Huang J."/>
            <person name="Zhang X."/>
            <person name="Sun H."/>
            <person name="Wang H."/>
        </authorList>
    </citation>
    <scope>NUCLEOTIDE SEQUENCE [LARGE SCALE GENOMIC DNA]</scope>
    <source>
        <strain evidence="7">TB1705</strain>
        <tissue evidence="7">Leaf</tissue>
    </source>
</reference>
<feature type="region of interest" description="Disordered" evidence="5">
    <location>
        <begin position="535"/>
        <end position="569"/>
    </location>
</feature>
<evidence type="ECO:0000256" key="3">
    <source>
        <dbReference type="ARBA" id="ARBA00023175"/>
    </source>
</evidence>
<dbReference type="GO" id="GO:0005524">
    <property type="term" value="F:ATP binding"/>
    <property type="evidence" value="ECO:0007669"/>
    <property type="project" value="InterPro"/>
</dbReference>
<dbReference type="GO" id="GO:0003777">
    <property type="term" value="F:microtubule motor activity"/>
    <property type="evidence" value="ECO:0007669"/>
    <property type="project" value="InterPro"/>
</dbReference>
<dbReference type="PANTHER" id="PTHR47968:SF18">
    <property type="entry name" value="KINESIN-LIKE PROTEIN KIN-7F"/>
    <property type="match status" value="1"/>
</dbReference>
<proteinExistence type="inferred from homology"/>
<dbReference type="InterPro" id="IPR027640">
    <property type="entry name" value="Kinesin-like_fam"/>
</dbReference>
<dbReference type="InterPro" id="IPR036961">
    <property type="entry name" value="Kinesin_motor_dom_sf"/>
</dbReference>
<comment type="caution">
    <text evidence="7">The sequence shown here is derived from an EMBL/GenBank/DDBJ whole genome shotgun (WGS) entry which is preliminary data.</text>
</comment>
<dbReference type="AlphaFoldDB" id="A0A7J7NR68"/>
<dbReference type="GO" id="GO:0007018">
    <property type="term" value="P:microtubule-based movement"/>
    <property type="evidence" value="ECO:0007669"/>
    <property type="project" value="InterPro"/>
</dbReference>
<evidence type="ECO:0000256" key="2">
    <source>
        <dbReference type="ARBA" id="ARBA00022701"/>
    </source>
</evidence>
<dbReference type="InterPro" id="IPR001752">
    <property type="entry name" value="Kinesin_motor_dom"/>
</dbReference>
<dbReference type="Pfam" id="PF11995">
    <property type="entry name" value="DUF3490"/>
    <property type="match status" value="1"/>
</dbReference>
<dbReference type="PROSITE" id="PS50067">
    <property type="entry name" value="KINESIN_MOTOR_2"/>
    <property type="match status" value="1"/>
</dbReference>
<dbReference type="GO" id="GO:0005874">
    <property type="term" value="C:microtubule"/>
    <property type="evidence" value="ECO:0007669"/>
    <property type="project" value="UniProtKB-KW"/>
</dbReference>
<comment type="similarity">
    <text evidence="1">Belongs to the TRAFAC class myosin-kinesin ATPase superfamily. Kinesin family. KIN-7 subfamily.</text>
</comment>
<dbReference type="InterPro" id="IPR001509">
    <property type="entry name" value="Epimerase_deHydtase"/>
</dbReference>
<feature type="non-terminal residue" evidence="7">
    <location>
        <position position="1"/>
    </location>
</feature>
<evidence type="ECO:0000256" key="5">
    <source>
        <dbReference type="SAM" id="MobiDB-lite"/>
    </source>
</evidence>
<protein>
    <recommendedName>
        <fullName evidence="6">Kinesin motor domain-containing protein</fullName>
    </recommendedName>
</protein>
<evidence type="ECO:0000256" key="4">
    <source>
        <dbReference type="PROSITE-ProRule" id="PRU00283"/>
    </source>
</evidence>
<name>A0A7J7NR68_9MAGN</name>
<keyword evidence="2" id="KW-0493">Microtubule</keyword>
<evidence type="ECO:0000256" key="1">
    <source>
        <dbReference type="ARBA" id="ARBA00007310"/>
    </source>
</evidence>
<dbReference type="Pfam" id="PF00225">
    <property type="entry name" value="Kinesin"/>
    <property type="match status" value="1"/>
</dbReference>
<keyword evidence="3" id="KW-0505">Motor protein</keyword>
<keyword evidence="8" id="KW-1185">Reference proteome</keyword>
<dbReference type="OrthoDB" id="3176171at2759"/>
<dbReference type="InterPro" id="IPR013549">
    <property type="entry name" value="DUF1731"/>
</dbReference>
<dbReference type="Gene3D" id="3.40.50.720">
    <property type="entry name" value="NAD(P)-binding Rossmann-like Domain"/>
    <property type="match status" value="2"/>
</dbReference>
<dbReference type="EMBL" id="JACGCM010000658">
    <property type="protein sequence ID" value="KAF6169462.1"/>
    <property type="molecule type" value="Genomic_DNA"/>
</dbReference>
<dbReference type="InterPro" id="IPR021881">
    <property type="entry name" value="NACK_C"/>
</dbReference>
<evidence type="ECO:0000313" key="8">
    <source>
        <dbReference type="Proteomes" id="UP000541444"/>
    </source>
</evidence>
<feature type="compositionally biased region" description="Polar residues" evidence="5">
    <location>
        <begin position="535"/>
        <end position="554"/>
    </location>
</feature>
<comment type="caution">
    <text evidence="4">Lacks conserved residue(s) required for the propagation of feature annotation.</text>
</comment>
<dbReference type="Gene3D" id="3.40.850.10">
    <property type="entry name" value="Kinesin motor domain"/>
    <property type="match status" value="1"/>
</dbReference>
<evidence type="ECO:0000313" key="7">
    <source>
        <dbReference type="EMBL" id="KAF6169462.1"/>
    </source>
</evidence>
<dbReference type="Pfam" id="PF01370">
    <property type="entry name" value="Epimerase"/>
    <property type="match status" value="1"/>
</dbReference>
<dbReference type="SUPFAM" id="SSF52540">
    <property type="entry name" value="P-loop containing nucleoside triphosphate hydrolases"/>
    <property type="match status" value="1"/>
</dbReference>
<evidence type="ECO:0000259" key="6">
    <source>
        <dbReference type="PROSITE" id="PS50067"/>
    </source>
</evidence>
<dbReference type="GO" id="GO:0008017">
    <property type="term" value="F:microtubule binding"/>
    <property type="evidence" value="ECO:0007669"/>
    <property type="project" value="InterPro"/>
</dbReference>
<organism evidence="7 8">
    <name type="scientific">Kingdonia uniflora</name>
    <dbReference type="NCBI Taxonomy" id="39325"/>
    <lineage>
        <taxon>Eukaryota</taxon>
        <taxon>Viridiplantae</taxon>
        <taxon>Streptophyta</taxon>
        <taxon>Embryophyta</taxon>
        <taxon>Tracheophyta</taxon>
        <taxon>Spermatophyta</taxon>
        <taxon>Magnoliopsida</taxon>
        <taxon>Ranunculales</taxon>
        <taxon>Circaeasteraceae</taxon>
        <taxon>Kingdonia</taxon>
    </lineage>
</organism>